<comment type="similarity">
    <text evidence="1">Belongs to the ROK (NagC/XylR) family.</text>
</comment>
<dbReference type="InterPro" id="IPR000600">
    <property type="entry name" value="ROK"/>
</dbReference>
<keyword evidence="2" id="KW-0418">Kinase</keyword>
<accession>A0AAN4W2C9</accession>
<dbReference type="CDD" id="cd23763">
    <property type="entry name" value="ASKHA_ATPase_ROK"/>
    <property type="match status" value="1"/>
</dbReference>
<reference evidence="2 3" key="1">
    <citation type="submission" date="2021-12" db="EMBL/GenBank/DDBJ databases">
        <title>Genome sequencing of bacteria with rrn-lacking chromosome and rrn-plasmid.</title>
        <authorList>
            <person name="Anda M."/>
            <person name="Iwasaki W."/>
        </authorList>
    </citation>
    <scope>NUCLEOTIDE SEQUENCE [LARGE SCALE GENOMIC DNA]</scope>
    <source>
        <strain evidence="2 3">NBRC 15940</strain>
    </source>
</reference>
<gene>
    <name evidence="2" type="ORF">PEDI_50360</name>
</gene>
<organism evidence="2 3">
    <name type="scientific">Persicobacter diffluens</name>
    <dbReference type="NCBI Taxonomy" id="981"/>
    <lineage>
        <taxon>Bacteria</taxon>
        <taxon>Pseudomonadati</taxon>
        <taxon>Bacteroidota</taxon>
        <taxon>Cytophagia</taxon>
        <taxon>Cytophagales</taxon>
        <taxon>Persicobacteraceae</taxon>
        <taxon>Persicobacter</taxon>
    </lineage>
</organism>
<dbReference type="Gene3D" id="3.30.420.40">
    <property type="match status" value="2"/>
</dbReference>
<dbReference type="InterPro" id="IPR043129">
    <property type="entry name" value="ATPase_NBD"/>
</dbReference>
<dbReference type="PANTHER" id="PTHR18964">
    <property type="entry name" value="ROK (REPRESSOR, ORF, KINASE) FAMILY"/>
    <property type="match status" value="1"/>
</dbReference>
<dbReference type="PANTHER" id="PTHR18964:SF149">
    <property type="entry name" value="BIFUNCTIONAL UDP-N-ACETYLGLUCOSAMINE 2-EPIMERASE_N-ACETYLMANNOSAMINE KINASE"/>
    <property type="match status" value="1"/>
</dbReference>
<sequence>MEYYHGIDIGGTYIKSVVLDGNQQVVHQSKYPTKDDWQSAIEKTVGQVQQRFGTHALGIAAPGLVNKENDQIVCLPERLAGIMGLDWRSFLGMDQVFVLNDAHAATMAEYECHFRDKYEHLLLLTLGTGVGGGVIINGQLYQGAQQRAGHLGHTPLQMNLGKTMTQMPGSLEWHLGNFSATERSDGVFADNLKILQAYRSGQPFGQLLWLKMMEALAVGISGLINAFAPEAVVLAGGLTLAKADLFTPLNNFMTQYEWCPNGQSTPIVPAGFDDFAGAIGAALFANKQICIPNLP</sequence>
<dbReference type="AlphaFoldDB" id="A0AAN4W2C9"/>
<comment type="caution">
    <text evidence="2">The sequence shown here is derived from an EMBL/GenBank/DDBJ whole genome shotgun (WGS) entry which is preliminary data.</text>
</comment>
<dbReference type="EMBL" id="BQKE01000005">
    <property type="protein sequence ID" value="GJM64484.1"/>
    <property type="molecule type" value="Genomic_DNA"/>
</dbReference>
<dbReference type="Proteomes" id="UP001310022">
    <property type="component" value="Unassembled WGS sequence"/>
</dbReference>
<dbReference type="GO" id="GO:0008761">
    <property type="term" value="F:UDP-N-acetylglucosamine 2-epimerase activity"/>
    <property type="evidence" value="ECO:0007669"/>
    <property type="project" value="TreeGrafter"/>
</dbReference>
<evidence type="ECO:0000256" key="1">
    <source>
        <dbReference type="ARBA" id="ARBA00006479"/>
    </source>
</evidence>
<keyword evidence="3" id="KW-1185">Reference proteome</keyword>
<keyword evidence="2" id="KW-0808">Transferase</keyword>
<dbReference type="InterPro" id="IPR049874">
    <property type="entry name" value="ROK_cs"/>
</dbReference>
<dbReference type="Pfam" id="PF00480">
    <property type="entry name" value="ROK"/>
    <property type="match status" value="1"/>
</dbReference>
<dbReference type="PROSITE" id="PS01125">
    <property type="entry name" value="ROK"/>
    <property type="match status" value="1"/>
</dbReference>
<dbReference type="GO" id="GO:0009384">
    <property type="term" value="F:N-acylmannosamine kinase activity"/>
    <property type="evidence" value="ECO:0007669"/>
    <property type="project" value="TreeGrafter"/>
</dbReference>
<evidence type="ECO:0000313" key="2">
    <source>
        <dbReference type="EMBL" id="GJM64484.1"/>
    </source>
</evidence>
<name>A0AAN4W2C9_9BACT</name>
<proteinExistence type="inferred from homology"/>
<evidence type="ECO:0000313" key="3">
    <source>
        <dbReference type="Proteomes" id="UP001310022"/>
    </source>
</evidence>
<protein>
    <submittedName>
        <fullName evidence="2">Sugar kinase</fullName>
    </submittedName>
</protein>
<dbReference type="SUPFAM" id="SSF53067">
    <property type="entry name" value="Actin-like ATPase domain"/>
    <property type="match status" value="1"/>
</dbReference>
<dbReference type="RefSeq" id="WP_338239546.1">
    <property type="nucleotide sequence ID" value="NZ_BQKE01000005.1"/>
</dbReference>